<dbReference type="Proteomes" id="UP001215712">
    <property type="component" value="Unassembled WGS sequence"/>
</dbReference>
<name>A0AAD6HR97_9EURO</name>
<proteinExistence type="predicted"/>
<evidence type="ECO:0000313" key="1">
    <source>
        <dbReference type="EMBL" id="KAJ5732570.1"/>
    </source>
</evidence>
<organism evidence="1 2">
    <name type="scientific">Penicillium malachiteum</name>
    <dbReference type="NCBI Taxonomy" id="1324776"/>
    <lineage>
        <taxon>Eukaryota</taxon>
        <taxon>Fungi</taxon>
        <taxon>Dikarya</taxon>
        <taxon>Ascomycota</taxon>
        <taxon>Pezizomycotina</taxon>
        <taxon>Eurotiomycetes</taxon>
        <taxon>Eurotiomycetidae</taxon>
        <taxon>Eurotiales</taxon>
        <taxon>Aspergillaceae</taxon>
        <taxon>Penicillium</taxon>
    </lineage>
</organism>
<sequence length="60" mass="6926">MLGYHLSLAGADLTYLVRPRHVQRLSRLQILYSYHGITSVEFKGYKFITDPAQIGHSKYD</sequence>
<reference evidence="1" key="2">
    <citation type="submission" date="2023-01" db="EMBL/GenBank/DDBJ databases">
        <authorList>
            <person name="Petersen C."/>
        </authorList>
    </citation>
    <scope>NUCLEOTIDE SEQUENCE</scope>
    <source>
        <strain evidence="1">IBT 17514</strain>
    </source>
</reference>
<dbReference type="EMBL" id="JAQJAN010000004">
    <property type="protein sequence ID" value="KAJ5732570.1"/>
    <property type="molecule type" value="Genomic_DNA"/>
</dbReference>
<accession>A0AAD6HR97</accession>
<dbReference type="AlphaFoldDB" id="A0AAD6HR97"/>
<keyword evidence="2" id="KW-1185">Reference proteome</keyword>
<reference evidence="1" key="1">
    <citation type="journal article" date="2023" name="IMA Fungus">
        <title>Comparative genomic study of the Penicillium genus elucidates a diverse pangenome and 15 lateral gene transfer events.</title>
        <authorList>
            <person name="Petersen C."/>
            <person name="Sorensen T."/>
            <person name="Nielsen M.R."/>
            <person name="Sondergaard T.E."/>
            <person name="Sorensen J.L."/>
            <person name="Fitzpatrick D.A."/>
            <person name="Frisvad J.C."/>
            <person name="Nielsen K.L."/>
        </authorList>
    </citation>
    <scope>NUCLEOTIDE SEQUENCE</scope>
    <source>
        <strain evidence="1">IBT 17514</strain>
    </source>
</reference>
<protein>
    <submittedName>
        <fullName evidence="1">Uncharacterized protein</fullName>
    </submittedName>
</protein>
<comment type="caution">
    <text evidence="1">The sequence shown here is derived from an EMBL/GenBank/DDBJ whole genome shotgun (WGS) entry which is preliminary data.</text>
</comment>
<evidence type="ECO:0000313" key="2">
    <source>
        <dbReference type="Proteomes" id="UP001215712"/>
    </source>
</evidence>
<gene>
    <name evidence="1" type="ORF">N7493_004051</name>
</gene>